<dbReference type="Gene3D" id="3.20.20.140">
    <property type="entry name" value="Metal-dependent hydrolases"/>
    <property type="match status" value="1"/>
</dbReference>
<reference evidence="1" key="2">
    <citation type="submission" date="2022-02" db="EMBL/GenBank/DDBJ databases">
        <authorList>
            <person name="Elcheninov A.G."/>
            <person name="Sorokin D.Y."/>
            <person name="Kublanov I.V."/>
        </authorList>
    </citation>
    <scope>NUCLEOTIDE SEQUENCE</scope>
    <source>
        <strain evidence="1">AArc-St2</strain>
    </source>
</reference>
<dbReference type="InterPro" id="IPR032466">
    <property type="entry name" value="Metal_Hydrolase"/>
</dbReference>
<dbReference type="SUPFAM" id="SSF51556">
    <property type="entry name" value="Metallo-dependent hydrolases"/>
    <property type="match status" value="1"/>
</dbReference>
<comment type="caution">
    <text evidence="1">The sequence shown here is derived from an EMBL/GenBank/DDBJ whole genome shotgun (WGS) entry which is preliminary data.</text>
</comment>
<reference evidence="1" key="1">
    <citation type="journal article" date="2022" name="Syst. Appl. Microbiol.">
        <title>Natronocalculus amylovorans gen. nov., sp. nov., and Natranaeroarchaeum aerophilus sp. nov., dominant culturable amylolytic natronoarchaea from hypersaline soda lakes in southwestern Siberia.</title>
        <authorList>
            <person name="Sorokin D.Y."/>
            <person name="Elcheninov A.G."/>
            <person name="Khizhniak T.V."/>
            <person name="Koenen M."/>
            <person name="Bale N.J."/>
            <person name="Damste J.S.S."/>
            <person name="Kublanov I.V."/>
        </authorList>
    </citation>
    <scope>NUCLEOTIDE SEQUENCE</scope>
    <source>
        <strain evidence="1">AArc-St2</strain>
    </source>
</reference>
<evidence type="ECO:0000313" key="1">
    <source>
        <dbReference type="EMBL" id="MCL9815462.1"/>
    </source>
</evidence>
<accession>A0AAE3FTT3</accession>
<dbReference type="Proteomes" id="UP001203207">
    <property type="component" value="Unassembled WGS sequence"/>
</dbReference>
<protein>
    <submittedName>
        <fullName evidence="1">Amidohydrolase</fullName>
    </submittedName>
</protein>
<organism evidence="1 2">
    <name type="scientific">Natronocalculus amylovorans</name>
    <dbReference type="NCBI Taxonomy" id="2917812"/>
    <lineage>
        <taxon>Archaea</taxon>
        <taxon>Methanobacteriati</taxon>
        <taxon>Methanobacteriota</taxon>
        <taxon>Stenosarchaea group</taxon>
        <taxon>Halobacteria</taxon>
        <taxon>Halobacteriales</taxon>
        <taxon>Haloferacaceae</taxon>
        <taxon>Natronocalculus</taxon>
    </lineage>
</organism>
<keyword evidence="2" id="KW-1185">Reference proteome</keyword>
<proteinExistence type="predicted"/>
<gene>
    <name evidence="1" type="ORF">AArcSt2_00740</name>
</gene>
<name>A0AAE3FTT3_9EURY</name>
<dbReference type="RefSeq" id="WP_174652994.1">
    <property type="nucleotide sequence ID" value="NZ_JAKRVX010000001.1"/>
</dbReference>
<dbReference type="AlphaFoldDB" id="A0AAE3FTT3"/>
<sequence>MLELEHGFRIVDVHAHLDADAVAVEIHGRDVTPERLERECHQAGVVRSVVSPSPQPRDKGYLRANNAVARLSVDRPFLAFARLSGPRYPRTGTASILRNTITTKKDHHTKPADVEQYAYDDRFHGFVLDPVYDGVPTQAVLETLSTVRAPVLAYARPGCPPSAIVDALLPTSYPVIITGFGGFPLDRSRMEQSIDLLGEFDSLHLDTWFVRYRDILKRGLIEHPDRILFASGAPETHQNVAVMEILTLDVPEDAMNRVFNKNPSRVIPGLAPGGG</sequence>
<dbReference type="EMBL" id="JAKRVX010000001">
    <property type="protein sequence ID" value="MCL9815462.1"/>
    <property type="molecule type" value="Genomic_DNA"/>
</dbReference>
<evidence type="ECO:0000313" key="2">
    <source>
        <dbReference type="Proteomes" id="UP001203207"/>
    </source>
</evidence>